<accession>A0A7R9B584</accession>
<protein>
    <submittedName>
        <fullName evidence="1">Uncharacterized protein</fullName>
    </submittedName>
</protein>
<reference evidence="1" key="1">
    <citation type="submission" date="2020-11" db="EMBL/GenBank/DDBJ databases">
        <authorList>
            <person name="Tran Van P."/>
        </authorList>
    </citation>
    <scope>NUCLEOTIDE SEQUENCE</scope>
</reference>
<organism evidence="1">
    <name type="scientific">Timema shepardi</name>
    <name type="common">Walking stick</name>
    <dbReference type="NCBI Taxonomy" id="629360"/>
    <lineage>
        <taxon>Eukaryota</taxon>
        <taxon>Metazoa</taxon>
        <taxon>Ecdysozoa</taxon>
        <taxon>Arthropoda</taxon>
        <taxon>Hexapoda</taxon>
        <taxon>Insecta</taxon>
        <taxon>Pterygota</taxon>
        <taxon>Neoptera</taxon>
        <taxon>Polyneoptera</taxon>
        <taxon>Phasmatodea</taxon>
        <taxon>Timematodea</taxon>
        <taxon>Timematoidea</taxon>
        <taxon>Timematidae</taxon>
        <taxon>Timema</taxon>
    </lineage>
</organism>
<dbReference type="EMBL" id="OC006590">
    <property type="protein sequence ID" value="CAD7266213.1"/>
    <property type="molecule type" value="Genomic_DNA"/>
</dbReference>
<dbReference type="AlphaFoldDB" id="A0A7R9B584"/>
<name>A0A7R9B584_TIMSH</name>
<gene>
    <name evidence="1" type="ORF">TSIB3V08_LOCUS10237</name>
</gene>
<sequence>MLFCKSPVPVFLMLMVQQQQQHHLANALVVLSSLLLRTGISRFESRSDTVTFSNGPLPKKINFLRLCLRLRVLDKVRWKGNLSFDFILALTVDSHVRRKTSAEQKRGHVTISKPIKRFLPHRCELHEIFGAGETIKSQNQPFSNQYACAFDKACALQPEASRQLRWPL</sequence>
<proteinExistence type="predicted"/>
<evidence type="ECO:0000313" key="1">
    <source>
        <dbReference type="EMBL" id="CAD7266213.1"/>
    </source>
</evidence>